<dbReference type="FunFam" id="1.10.238.10:FF:000028">
    <property type="entry name" value="Putative calcium-binding mitochondrial carrier protein scamc-2"/>
    <property type="match status" value="1"/>
</dbReference>
<comment type="catalytic activity">
    <reaction evidence="23">
        <text>dADP(out) + phosphate(in) + H(+)(out) = dADP(in) + phosphate(out) + H(+)(in)</text>
        <dbReference type="Rhea" id="RHEA:73695"/>
        <dbReference type="ChEBI" id="CHEBI:15378"/>
        <dbReference type="ChEBI" id="CHEBI:43474"/>
        <dbReference type="ChEBI" id="CHEBI:57667"/>
    </reaction>
</comment>
<evidence type="ECO:0000256" key="26">
    <source>
        <dbReference type="PROSITE-ProRule" id="PRU00282"/>
    </source>
</evidence>
<dbReference type="InterPro" id="IPR002167">
    <property type="entry name" value="GDC-like"/>
</dbReference>
<comment type="similarity">
    <text evidence="2 27">Belongs to the mitochondrial carrier (TC 2.A.29) family.</text>
</comment>
<evidence type="ECO:0000256" key="12">
    <source>
        <dbReference type="ARBA" id="ARBA00023128"/>
    </source>
</evidence>
<evidence type="ECO:0000256" key="10">
    <source>
        <dbReference type="ARBA" id="ARBA00022837"/>
    </source>
</evidence>
<dbReference type="Pfam" id="PF00153">
    <property type="entry name" value="Mito_carr"/>
    <property type="match status" value="3"/>
</dbReference>
<dbReference type="InterPro" id="IPR002067">
    <property type="entry name" value="MCP"/>
</dbReference>
<dbReference type="PANTHER" id="PTHR24089">
    <property type="entry name" value="SOLUTE CARRIER FAMILY 25"/>
    <property type="match status" value="1"/>
</dbReference>
<comment type="catalytic activity">
    <reaction evidence="25">
        <text>dADP(in) + ADP(out) = dADP(out) + ADP(in)</text>
        <dbReference type="Rhea" id="RHEA:72855"/>
        <dbReference type="ChEBI" id="CHEBI:57667"/>
        <dbReference type="ChEBI" id="CHEBI:456216"/>
    </reaction>
</comment>
<evidence type="ECO:0000256" key="14">
    <source>
        <dbReference type="ARBA" id="ARBA00036282"/>
    </source>
</evidence>
<comment type="catalytic activity">
    <reaction evidence="14">
        <text>dAMP(out) + phosphate(in) = dAMP(in) + phosphate(out)</text>
        <dbReference type="Rhea" id="RHEA:73687"/>
        <dbReference type="ChEBI" id="CHEBI:43474"/>
        <dbReference type="ChEBI" id="CHEBI:58245"/>
    </reaction>
</comment>
<dbReference type="SUPFAM" id="SSF103506">
    <property type="entry name" value="Mitochondrial carrier"/>
    <property type="match status" value="1"/>
</dbReference>
<keyword evidence="9" id="KW-0999">Mitochondrion inner membrane</keyword>
<dbReference type="GO" id="GO:0015297">
    <property type="term" value="F:antiporter activity"/>
    <property type="evidence" value="ECO:0007669"/>
    <property type="project" value="UniProtKB-KW"/>
</dbReference>
<evidence type="ECO:0000256" key="20">
    <source>
        <dbReference type="ARBA" id="ARBA00048314"/>
    </source>
</evidence>
<dbReference type="GO" id="GO:0005743">
    <property type="term" value="C:mitochondrial inner membrane"/>
    <property type="evidence" value="ECO:0007669"/>
    <property type="project" value="UniProtKB-SubCell"/>
</dbReference>
<dbReference type="GeneID" id="588410"/>
<feature type="domain" description="EF-hand" evidence="29">
    <location>
        <begin position="24"/>
        <end position="59"/>
    </location>
</feature>
<feature type="domain" description="EF-hand" evidence="29">
    <location>
        <begin position="91"/>
        <end position="126"/>
    </location>
</feature>
<comment type="catalytic activity">
    <reaction evidence="16">
        <text>3'-AMP(in) + ADP(out) + H(+)(out) = 3'-AMP(out) + ADP(in) + H(+)(in)</text>
        <dbReference type="Rhea" id="RHEA:73679"/>
        <dbReference type="ChEBI" id="CHEBI:15378"/>
        <dbReference type="ChEBI" id="CHEBI:60880"/>
        <dbReference type="ChEBI" id="CHEBI:456216"/>
    </reaction>
</comment>
<evidence type="ECO:0000256" key="17">
    <source>
        <dbReference type="ARBA" id="ARBA00036630"/>
    </source>
</evidence>
<evidence type="ECO:0000256" key="2">
    <source>
        <dbReference type="ARBA" id="ARBA00006375"/>
    </source>
</evidence>
<feature type="repeat" description="Solcar" evidence="26">
    <location>
        <begin position="413"/>
        <end position="497"/>
    </location>
</feature>
<comment type="catalytic activity">
    <reaction evidence="21">
        <text>dAMP(in) + ADP(out) + H(+)(out) = dAMP(out) + ADP(in) + H(+)(in)</text>
        <dbReference type="Rhea" id="RHEA:73675"/>
        <dbReference type="ChEBI" id="CHEBI:15378"/>
        <dbReference type="ChEBI" id="CHEBI:58245"/>
        <dbReference type="ChEBI" id="CHEBI:456216"/>
    </reaction>
</comment>
<dbReference type="Gene3D" id="1.50.40.10">
    <property type="entry name" value="Mitochondrial carrier domain"/>
    <property type="match status" value="1"/>
</dbReference>
<evidence type="ECO:0000259" key="29">
    <source>
        <dbReference type="PROSITE" id="PS50222"/>
    </source>
</evidence>
<evidence type="ECO:0000256" key="4">
    <source>
        <dbReference type="ARBA" id="ARBA00022448"/>
    </source>
</evidence>
<dbReference type="InterPro" id="IPR018247">
    <property type="entry name" value="EF_Hand_1_Ca_BS"/>
</dbReference>
<evidence type="ECO:0000313" key="30">
    <source>
        <dbReference type="EnsemblMetazoa" id="XP_030853788"/>
    </source>
</evidence>
<keyword evidence="5" id="KW-0050">Antiport</keyword>
<dbReference type="PRINTS" id="PR00926">
    <property type="entry name" value="MITOCARRIER"/>
</dbReference>
<evidence type="ECO:0000256" key="13">
    <source>
        <dbReference type="ARBA" id="ARBA00023136"/>
    </source>
</evidence>
<evidence type="ECO:0000256" key="23">
    <source>
        <dbReference type="ARBA" id="ARBA00048844"/>
    </source>
</evidence>
<evidence type="ECO:0000256" key="16">
    <source>
        <dbReference type="ARBA" id="ARBA00036310"/>
    </source>
</evidence>
<evidence type="ECO:0000256" key="8">
    <source>
        <dbReference type="ARBA" id="ARBA00022737"/>
    </source>
</evidence>
<evidence type="ECO:0000256" key="6">
    <source>
        <dbReference type="ARBA" id="ARBA00022692"/>
    </source>
</evidence>
<comment type="catalytic activity">
    <reaction evidence="24">
        <text>Mg(2+)(out) + phosphate(in) + ATP(out) = Mg(2+)(in) + phosphate(out) + ATP(in)</text>
        <dbReference type="Rhea" id="RHEA:65840"/>
        <dbReference type="ChEBI" id="CHEBI:18420"/>
        <dbReference type="ChEBI" id="CHEBI:30616"/>
        <dbReference type="ChEBI" id="CHEBI:43474"/>
    </reaction>
</comment>
<sequence>MKVVEVNAKGGTPPVHPDHELSPEEEVRYSELFGKLDVDGDGRINVDDLQEGLVRMGVHMVPNHAEKFMSKSDQNKDGHLDFSEFVRYVTEHEKQLHIVFKSVDHNQDGAIDVDEILLSLKKLGVSVSKEEADRLLKSMDKDGTLKVDWNEWRNYLLLHPSSDLRDIYAYWRHATHFYYINLNQYFHRPLDLECFQIPQRLFLDIGEDVMVPDEFTEQERQTGMWWRILAAGGAAGAVSRTVTAPLDRLKVILQVIGSKKPNIGILDGFKHMYREGGFKSFWRGNGINVIKIAPESAIKFLAYERIKRLLHTEGTELKVYERFVAGALAGVVAQTTIYPMEVLKTRLAIRKTGQYKGILDCAVQIYKKEGFRCFYRGYIPNCLGIIPYAGIDLAVYETVKNSWIRNHQDSPVPNIAVLLGCGTVSSTCGQLASYPLALVRTRLQAQTSKTITMGSLFTDIIKTEGVKGLYRGITPNFMKVIPAVSIGYVVYENTKTLLGVKAV</sequence>
<keyword evidence="7" id="KW-0479">Metal-binding</keyword>
<comment type="catalytic activity">
    <reaction evidence="15">
        <text>3'-AMP(out) + phosphate(in) = 3'-AMP(in) + phosphate(out)</text>
        <dbReference type="Rhea" id="RHEA:73691"/>
        <dbReference type="ChEBI" id="CHEBI:43474"/>
        <dbReference type="ChEBI" id="CHEBI:60880"/>
    </reaction>
</comment>
<dbReference type="InterPro" id="IPR023395">
    <property type="entry name" value="MCP_dom_sf"/>
</dbReference>
<keyword evidence="11" id="KW-1133">Transmembrane helix</keyword>
<dbReference type="InterPro" id="IPR002048">
    <property type="entry name" value="EF_hand_dom"/>
</dbReference>
<protein>
    <recommendedName>
        <fullName evidence="29">EF-hand domain-containing protein</fullName>
    </recommendedName>
</protein>
<evidence type="ECO:0000256" key="15">
    <source>
        <dbReference type="ARBA" id="ARBA00036289"/>
    </source>
</evidence>
<comment type="catalytic activity">
    <reaction evidence="22">
        <text>Mg(2+)(in) + ADP(out) + ATP(in) + H(+)(out) = Mg(2+)(out) + ADP(in) + ATP(out) + H(+)(in)</text>
        <dbReference type="Rhea" id="RHEA:73659"/>
        <dbReference type="ChEBI" id="CHEBI:15378"/>
        <dbReference type="ChEBI" id="CHEBI:18420"/>
        <dbReference type="ChEBI" id="CHEBI:30616"/>
        <dbReference type="ChEBI" id="CHEBI:456216"/>
    </reaction>
</comment>
<evidence type="ECO:0000256" key="1">
    <source>
        <dbReference type="ARBA" id="ARBA00004448"/>
    </source>
</evidence>
<keyword evidence="31" id="KW-1185">Reference proteome</keyword>
<dbReference type="EnsemblMetazoa" id="XM_030997928">
    <property type="protein sequence ID" value="XP_030853788"/>
    <property type="gene ID" value="LOC588410"/>
</dbReference>
<evidence type="ECO:0000256" key="3">
    <source>
        <dbReference type="ARBA" id="ARBA00011245"/>
    </source>
</evidence>
<feature type="repeat" description="Solcar" evidence="26">
    <location>
        <begin position="223"/>
        <end position="309"/>
    </location>
</feature>
<dbReference type="GO" id="GO:0005509">
    <property type="term" value="F:calcium ion binding"/>
    <property type="evidence" value="ECO:0007669"/>
    <property type="project" value="InterPro"/>
</dbReference>
<feature type="region of interest" description="Disordered" evidence="28">
    <location>
        <begin position="1"/>
        <end position="22"/>
    </location>
</feature>
<dbReference type="Pfam" id="PF13499">
    <property type="entry name" value="EF-hand_7"/>
    <property type="match status" value="2"/>
</dbReference>
<evidence type="ECO:0000256" key="27">
    <source>
        <dbReference type="RuleBase" id="RU000488"/>
    </source>
</evidence>
<evidence type="ECO:0000256" key="28">
    <source>
        <dbReference type="SAM" id="MobiDB-lite"/>
    </source>
</evidence>
<dbReference type="SMART" id="SM00054">
    <property type="entry name" value="EFh"/>
    <property type="match status" value="4"/>
</dbReference>
<comment type="subunit">
    <text evidence="3">Monomer.</text>
</comment>
<dbReference type="PROSITE" id="PS50920">
    <property type="entry name" value="SOLCAR"/>
    <property type="match status" value="3"/>
</dbReference>
<evidence type="ECO:0000256" key="24">
    <source>
        <dbReference type="ARBA" id="ARBA00048971"/>
    </source>
</evidence>
<keyword evidence="6 26" id="KW-0812">Transmembrane</keyword>
<keyword evidence="4 27" id="KW-0813">Transport</keyword>
<dbReference type="AlphaFoldDB" id="A0A7M7T4R2"/>
<proteinExistence type="inferred from homology"/>
<dbReference type="PRINTS" id="PR00928">
    <property type="entry name" value="GRAVESDC"/>
</dbReference>
<name>A0A7M7T4R2_STRPU</name>
<evidence type="ECO:0000256" key="7">
    <source>
        <dbReference type="ARBA" id="ARBA00022723"/>
    </source>
</evidence>
<evidence type="ECO:0000256" key="18">
    <source>
        <dbReference type="ARBA" id="ARBA00036908"/>
    </source>
</evidence>
<reference evidence="30" key="2">
    <citation type="submission" date="2021-01" db="UniProtKB">
        <authorList>
            <consortium name="EnsemblMetazoa"/>
        </authorList>
    </citation>
    <scope>IDENTIFICATION</scope>
</reference>
<dbReference type="Gene3D" id="1.10.238.10">
    <property type="entry name" value="EF-hand"/>
    <property type="match status" value="2"/>
</dbReference>
<evidence type="ECO:0000313" key="31">
    <source>
        <dbReference type="Proteomes" id="UP000007110"/>
    </source>
</evidence>
<comment type="subcellular location">
    <subcellularLocation>
        <location evidence="1">Mitochondrion inner membrane</location>
        <topology evidence="1">Multi-pass membrane protein</topology>
    </subcellularLocation>
</comment>
<evidence type="ECO:0000256" key="5">
    <source>
        <dbReference type="ARBA" id="ARBA00022449"/>
    </source>
</evidence>
<keyword evidence="8" id="KW-0677">Repeat</keyword>
<evidence type="ECO:0000256" key="21">
    <source>
        <dbReference type="ARBA" id="ARBA00048433"/>
    </source>
</evidence>
<dbReference type="FunFam" id="1.10.238.10:FF:000168">
    <property type="entry name" value="Solute carrier family 25 member 24"/>
    <property type="match status" value="1"/>
</dbReference>
<dbReference type="InterPro" id="IPR018108">
    <property type="entry name" value="MCP_transmembrane"/>
</dbReference>
<keyword evidence="12" id="KW-0496">Mitochondrion</keyword>
<dbReference type="RefSeq" id="XP_030853788.1">
    <property type="nucleotide sequence ID" value="XM_030997928.1"/>
</dbReference>
<evidence type="ECO:0000256" key="11">
    <source>
        <dbReference type="ARBA" id="ARBA00022989"/>
    </source>
</evidence>
<evidence type="ECO:0000256" key="22">
    <source>
        <dbReference type="ARBA" id="ARBA00048804"/>
    </source>
</evidence>
<accession>A0A7M7T4R2</accession>
<comment type="catalytic activity">
    <reaction evidence="17">
        <text>ADP(out) + diphosphate(in) = ADP(in) + diphosphate(out)</text>
        <dbReference type="Rhea" id="RHEA:73671"/>
        <dbReference type="ChEBI" id="CHEBI:33019"/>
        <dbReference type="ChEBI" id="CHEBI:456216"/>
    </reaction>
</comment>
<dbReference type="Proteomes" id="UP000007110">
    <property type="component" value="Unassembled WGS sequence"/>
</dbReference>
<dbReference type="PROSITE" id="PS50222">
    <property type="entry name" value="EF_HAND_2"/>
    <property type="match status" value="3"/>
</dbReference>
<evidence type="ECO:0000256" key="25">
    <source>
        <dbReference type="ARBA" id="ARBA00049234"/>
    </source>
</evidence>
<dbReference type="PROSITE" id="PS00018">
    <property type="entry name" value="EF_HAND_1"/>
    <property type="match status" value="2"/>
</dbReference>
<keyword evidence="10" id="KW-0106">Calcium</keyword>
<evidence type="ECO:0000256" key="9">
    <source>
        <dbReference type="ARBA" id="ARBA00022792"/>
    </source>
</evidence>
<dbReference type="InterPro" id="IPR011992">
    <property type="entry name" value="EF-hand-dom_pair"/>
</dbReference>
<keyword evidence="13 26" id="KW-0472">Membrane</keyword>
<feature type="domain" description="EF-hand" evidence="29">
    <location>
        <begin position="127"/>
        <end position="162"/>
    </location>
</feature>
<dbReference type="SUPFAM" id="SSF47473">
    <property type="entry name" value="EF-hand"/>
    <property type="match status" value="1"/>
</dbReference>
<reference evidence="31" key="1">
    <citation type="submission" date="2015-02" db="EMBL/GenBank/DDBJ databases">
        <title>Genome sequencing for Strongylocentrotus purpuratus.</title>
        <authorList>
            <person name="Murali S."/>
            <person name="Liu Y."/>
            <person name="Vee V."/>
            <person name="English A."/>
            <person name="Wang M."/>
            <person name="Skinner E."/>
            <person name="Han Y."/>
            <person name="Muzny D.M."/>
            <person name="Worley K.C."/>
            <person name="Gibbs R.A."/>
        </authorList>
    </citation>
    <scope>NUCLEOTIDE SEQUENCE</scope>
</reference>
<organism evidence="30 31">
    <name type="scientific">Strongylocentrotus purpuratus</name>
    <name type="common">Purple sea urchin</name>
    <dbReference type="NCBI Taxonomy" id="7668"/>
    <lineage>
        <taxon>Eukaryota</taxon>
        <taxon>Metazoa</taxon>
        <taxon>Echinodermata</taxon>
        <taxon>Eleutherozoa</taxon>
        <taxon>Echinozoa</taxon>
        <taxon>Echinoidea</taxon>
        <taxon>Euechinoidea</taxon>
        <taxon>Echinacea</taxon>
        <taxon>Camarodonta</taxon>
        <taxon>Echinidea</taxon>
        <taxon>Strongylocentrotidae</taxon>
        <taxon>Strongylocentrotus</taxon>
    </lineage>
</organism>
<feature type="repeat" description="Solcar" evidence="26">
    <location>
        <begin position="317"/>
        <end position="402"/>
    </location>
</feature>
<comment type="catalytic activity">
    <reaction evidence="20">
        <text>phosphate(in) + ATP(out) + 2 H(+)(out) = phosphate(out) + ATP(in) + 2 H(+)(in)</text>
        <dbReference type="Rhea" id="RHEA:72035"/>
        <dbReference type="ChEBI" id="CHEBI:15378"/>
        <dbReference type="ChEBI" id="CHEBI:30616"/>
        <dbReference type="ChEBI" id="CHEBI:43474"/>
    </reaction>
</comment>
<comment type="catalytic activity">
    <reaction evidence="18">
        <text>AMP(out) + phosphate(in) = AMP(in) + phosphate(out)</text>
        <dbReference type="Rhea" id="RHEA:70259"/>
        <dbReference type="ChEBI" id="CHEBI:43474"/>
        <dbReference type="ChEBI" id="CHEBI:456215"/>
    </reaction>
</comment>
<comment type="catalytic activity">
    <reaction evidence="19">
        <text>ADP(out) + phosphate(in) + H(+)(out) = ADP(in) + phosphate(out) + H(+)(in)</text>
        <dbReference type="Rhea" id="RHEA:65844"/>
        <dbReference type="ChEBI" id="CHEBI:15378"/>
        <dbReference type="ChEBI" id="CHEBI:43474"/>
        <dbReference type="ChEBI" id="CHEBI:456216"/>
    </reaction>
</comment>
<dbReference type="CDD" id="cd00051">
    <property type="entry name" value="EFh"/>
    <property type="match status" value="2"/>
</dbReference>
<evidence type="ECO:0000256" key="19">
    <source>
        <dbReference type="ARBA" id="ARBA00047352"/>
    </source>
</evidence>
<dbReference type="FunFam" id="1.50.40.10:FF:000003">
    <property type="entry name" value="Putative calcium-binding mitochondrial carrier protein scamc-2"/>
    <property type="match status" value="1"/>
</dbReference>